<accession>G7VAG5</accession>
<dbReference type="OrthoDB" id="9828161at2"/>
<dbReference type="AlphaFoldDB" id="G7VAG5"/>
<keyword evidence="3" id="KW-1185">Reference proteome</keyword>
<geneLocation type="plasmid" evidence="2 3">
    <name>pTLIE01</name>
</geneLocation>
<evidence type="ECO:0000313" key="2">
    <source>
        <dbReference type="EMBL" id="AER67615.1"/>
    </source>
</evidence>
<dbReference type="HOGENOM" id="CLU_505191_0_0_0"/>
<protein>
    <submittedName>
        <fullName evidence="2">Uncharacterized protein</fullName>
    </submittedName>
</protein>
<sequence length="539" mass="57768">MRPLRVILVFFSIVVLFQSPSFSEEPLKEGVAPDPIQAASNFITGLTGQTGQTPAMLGLAGDLQDLAAIGEAIIAGDFSKASHKLGEVTAGKVIGYTAPAIGQIIAIGNIGKMAGDAAVTWVGQKNFEKIYATMLEVVGPVENWPKTREEALRDEFFQATMAAEYRYLETYLIERGYAKDRAEAEKVAIDMILAKGSFERLCNQYGLEGKERTYENLKREIESEAQVSAEMAREEELARVEELKAKAKEAAKEKQEEEAVEAELVKEMAALDKEKEQDELDEKPKPEQSPSLPKPGDTLVVPVDEQDDKPKPEKPKPTELISWSVSSSAGEDQTAFTVTVNNISGKTIEGFACEVEPIGSYLEGGVGWGSSPSFSIIAPEQSISFVVLAMGDVKGVGLSFKGNGKLLGGQELASIHRKKEISADGSYRGGFAGNGISGKISISIRGSSVNGALSGNYKDSNQNVSITGSISGSYNPETGGIYAKWSGMATGSMRYEGKLHDVCEPIFGKLEGIINKGSLAGSWSGGSEYVELSGSWEAK</sequence>
<organism evidence="2 3">
    <name type="scientific">Thermovirga lienii (strain ATCC BAA-1197 / DSM 17291 / Cas60314)</name>
    <dbReference type="NCBI Taxonomy" id="580340"/>
    <lineage>
        <taxon>Bacteria</taxon>
        <taxon>Thermotogati</taxon>
        <taxon>Synergistota</taxon>
        <taxon>Synergistia</taxon>
        <taxon>Synergistales</taxon>
        <taxon>Thermovirgaceae</taxon>
        <taxon>Thermovirga</taxon>
    </lineage>
</organism>
<gene>
    <name evidence="2" type="ordered locus">Tlie_1908</name>
</gene>
<keyword evidence="2" id="KW-0614">Plasmid</keyword>
<proteinExistence type="predicted"/>
<dbReference type="KEGG" id="tli:Tlie_1908"/>
<evidence type="ECO:0000313" key="3">
    <source>
        <dbReference type="Proteomes" id="UP000005868"/>
    </source>
</evidence>
<feature type="compositionally biased region" description="Basic and acidic residues" evidence="1">
    <location>
        <begin position="308"/>
        <end position="317"/>
    </location>
</feature>
<feature type="region of interest" description="Disordered" evidence="1">
    <location>
        <begin position="273"/>
        <end position="319"/>
    </location>
</feature>
<reference evidence="2 3" key="1">
    <citation type="submission" date="2011-10" db="EMBL/GenBank/DDBJ databases">
        <title>The complete genome of plasmid of Thermovirga lienii DSM 17291.</title>
        <authorList>
            <consortium name="US DOE Joint Genome Institute (JGI-PGF)"/>
            <person name="Lucas S."/>
            <person name="Copeland A."/>
            <person name="Lapidus A."/>
            <person name="Glavina del Rio T."/>
            <person name="Dalin E."/>
            <person name="Tice H."/>
            <person name="Bruce D."/>
            <person name="Goodwin L."/>
            <person name="Pitluck S."/>
            <person name="Peters L."/>
            <person name="Mikhailova N."/>
            <person name="Saunders E."/>
            <person name="Kyrpides N."/>
            <person name="Mavromatis K."/>
            <person name="Ivanova N."/>
            <person name="Last F.I."/>
            <person name="Brettin T."/>
            <person name="Detter J.C."/>
            <person name="Han C."/>
            <person name="Larimer F."/>
            <person name="Land M."/>
            <person name="Hauser L."/>
            <person name="Markowitz V."/>
            <person name="Cheng J.-F."/>
            <person name="Hugenholtz P."/>
            <person name="Woyke T."/>
            <person name="Wu D."/>
            <person name="Spring S."/>
            <person name="Schroeder M."/>
            <person name="Brambilla E.-M."/>
            <person name="Klenk H.-P."/>
            <person name="Eisen J.A."/>
        </authorList>
    </citation>
    <scope>NUCLEOTIDE SEQUENCE [LARGE SCALE GENOMIC DNA]</scope>
    <source>
        <strain evidence="3">ATCC BAA-1197 / DSM 17291 / Cas60314</strain>
        <plasmid evidence="3">Plasmid pTLIE01</plasmid>
    </source>
</reference>
<feature type="compositionally biased region" description="Basic and acidic residues" evidence="1">
    <location>
        <begin position="273"/>
        <end position="286"/>
    </location>
</feature>
<evidence type="ECO:0000256" key="1">
    <source>
        <dbReference type="SAM" id="MobiDB-lite"/>
    </source>
</evidence>
<dbReference type="Proteomes" id="UP000005868">
    <property type="component" value="Plasmid pTLIE01"/>
</dbReference>
<name>G7VAG5_THELD</name>
<dbReference type="EMBL" id="CP003097">
    <property type="protein sequence ID" value="AER67615.1"/>
    <property type="molecule type" value="Genomic_DNA"/>
</dbReference>